<dbReference type="EMBL" id="MU267589">
    <property type="protein sequence ID" value="KAH7916788.1"/>
    <property type="molecule type" value="Genomic_DNA"/>
</dbReference>
<gene>
    <name evidence="1" type="ORF">BJ138DRAFT_995113</name>
</gene>
<accession>A0ACB8AVA3</accession>
<comment type="caution">
    <text evidence="1">The sequence shown here is derived from an EMBL/GenBank/DDBJ whole genome shotgun (WGS) entry which is preliminary data.</text>
</comment>
<protein>
    <submittedName>
        <fullName evidence="1">Kinase-like domain-containing protein</fullName>
    </submittedName>
</protein>
<organism evidence="1 2">
    <name type="scientific">Hygrophoropsis aurantiaca</name>
    <dbReference type="NCBI Taxonomy" id="72124"/>
    <lineage>
        <taxon>Eukaryota</taxon>
        <taxon>Fungi</taxon>
        <taxon>Dikarya</taxon>
        <taxon>Basidiomycota</taxon>
        <taxon>Agaricomycotina</taxon>
        <taxon>Agaricomycetes</taxon>
        <taxon>Agaricomycetidae</taxon>
        <taxon>Boletales</taxon>
        <taxon>Coniophorineae</taxon>
        <taxon>Hygrophoropsidaceae</taxon>
        <taxon>Hygrophoropsis</taxon>
    </lineage>
</organism>
<evidence type="ECO:0000313" key="2">
    <source>
        <dbReference type="Proteomes" id="UP000790377"/>
    </source>
</evidence>
<evidence type="ECO:0000313" key="1">
    <source>
        <dbReference type="EMBL" id="KAH7916788.1"/>
    </source>
</evidence>
<reference evidence="1" key="1">
    <citation type="journal article" date="2021" name="New Phytol.">
        <title>Evolutionary innovations through gain and loss of genes in the ectomycorrhizal Boletales.</title>
        <authorList>
            <person name="Wu G."/>
            <person name="Miyauchi S."/>
            <person name="Morin E."/>
            <person name="Kuo A."/>
            <person name="Drula E."/>
            <person name="Varga T."/>
            <person name="Kohler A."/>
            <person name="Feng B."/>
            <person name="Cao Y."/>
            <person name="Lipzen A."/>
            <person name="Daum C."/>
            <person name="Hundley H."/>
            <person name="Pangilinan J."/>
            <person name="Johnson J."/>
            <person name="Barry K."/>
            <person name="LaButti K."/>
            <person name="Ng V."/>
            <person name="Ahrendt S."/>
            <person name="Min B."/>
            <person name="Choi I.G."/>
            <person name="Park H."/>
            <person name="Plett J.M."/>
            <person name="Magnuson J."/>
            <person name="Spatafora J.W."/>
            <person name="Nagy L.G."/>
            <person name="Henrissat B."/>
            <person name="Grigoriev I.V."/>
            <person name="Yang Z.L."/>
            <person name="Xu J."/>
            <person name="Martin F.M."/>
        </authorList>
    </citation>
    <scope>NUCLEOTIDE SEQUENCE</scope>
    <source>
        <strain evidence="1">ATCC 28755</strain>
    </source>
</reference>
<keyword evidence="2" id="KW-1185">Reference proteome</keyword>
<name>A0ACB8AVA3_9AGAM</name>
<dbReference type="Proteomes" id="UP000790377">
    <property type="component" value="Unassembled WGS sequence"/>
</dbReference>
<proteinExistence type="predicted"/>
<sequence>MRADETIEASLICDPANDKANSSHIGSENPPFDISNHLADTISSDIDALECSLAAPLDNVVVSGSEAEIHATKPLVATQIIPSEEIPVCNSEHRPSREGGRSSPRILEFNGHQFTIMGTLGYGGFGFVWHAMMETGQEVAIKVIDKVLAFDHYMSSTNSTEDDNWRGSSLSAATTVWNEFKILEDLTSVGCAFLTPLLFSFSDDENFYLVMRLYPENLRQRMENRAAPLQLYQTRLLAAELVLAMETLHSMNIMHRDLKPENVFISPSGHLCVGDFGIAWQMPTPLSGGGFKSRKLMAVEGTFGYLSPEQSADQFAKSNYAGYDYKVDIYSVGLILLEMLVNDGRPWYRHTDPYFDPIYCGRKASPRPLWNLASVTDKNAADLVGKLLSDNPRRRPDWQEIREHPFFAGIDWNTLAERKYDPVYQACCSKRSRPPVEYVIRHHRQKLGSDFAEYKAYIDANKSHHASIGGLPIDFEILESMLLDRRHGSSCLAYDLCLCHSPSHWAMQGGRQCI</sequence>